<dbReference type="AlphaFoldDB" id="C3Z804"/>
<feature type="compositionally biased region" description="Polar residues" evidence="5">
    <location>
        <begin position="794"/>
        <end position="808"/>
    </location>
</feature>
<dbReference type="GO" id="GO:0016020">
    <property type="term" value="C:membrane"/>
    <property type="evidence" value="ECO:0007669"/>
    <property type="project" value="UniProtKB-SubCell"/>
</dbReference>
<feature type="region of interest" description="Disordered" evidence="5">
    <location>
        <begin position="758"/>
        <end position="777"/>
    </location>
</feature>
<feature type="compositionally biased region" description="Basic and acidic residues" evidence="5">
    <location>
        <begin position="856"/>
        <end position="871"/>
    </location>
</feature>
<feature type="compositionally biased region" description="Basic and acidic residues" evidence="5">
    <location>
        <begin position="834"/>
        <end position="843"/>
    </location>
</feature>
<keyword evidence="2 3" id="KW-0472">Membrane</keyword>
<name>C3Z804_BRAFL</name>
<evidence type="ECO:0000256" key="4">
    <source>
        <dbReference type="SAM" id="Coils"/>
    </source>
</evidence>
<keyword evidence="4" id="KW-0175">Coiled coil</keyword>
<evidence type="ECO:0000256" key="1">
    <source>
        <dbReference type="ARBA" id="ARBA00007161"/>
    </source>
</evidence>
<feature type="region of interest" description="Disordered" evidence="5">
    <location>
        <begin position="462"/>
        <end position="607"/>
    </location>
</feature>
<dbReference type="SMART" id="SM00244">
    <property type="entry name" value="PHB"/>
    <property type="match status" value="1"/>
</dbReference>
<dbReference type="InterPro" id="IPR001107">
    <property type="entry name" value="Band_7"/>
</dbReference>
<dbReference type="InterPro" id="IPR036013">
    <property type="entry name" value="Band_7/SPFH_dom_sf"/>
</dbReference>
<accession>C3Z804</accession>
<comment type="subcellular location">
    <subcellularLocation>
        <location evidence="3">Membrane</location>
    </subcellularLocation>
    <subcellularLocation>
        <location evidence="3">Endosome</location>
    </subcellularLocation>
</comment>
<evidence type="ECO:0000256" key="5">
    <source>
        <dbReference type="SAM" id="MobiDB-lite"/>
    </source>
</evidence>
<dbReference type="STRING" id="7739.C3Z804"/>
<gene>
    <name evidence="7" type="ORF">BRAFLDRAFT_124928</name>
</gene>
<evidence type="ECO:0000259" key="6">
    <source>
        <dbReference type="SMART" id="SM00244"/>
    </source>
</evidence>
<dbReference type="InterPro" id="IPR027705">
    <property type="entry name" value="Flotillin_fam"/>
</dbReference>
<evidence type="ECO:0000256" key="2">
    <source>
        <dbReference type="ARBA" id="ARBA00023136"/>
    </source>
</evidence>
<evidence type="ECO:0000313" key="7">
    <source>
        <dbReference type="EMBL" id="EEN51318.1"/>
    </source>
</evidence>
<dbReference type="InterPro" id="IPR031905">
    <property type="entry name" value="Flotillin_C"/>
</dbReference>
<feature type="compositionally biased region" description="Low complexity" evidence="5">
    <location>
        <begin position="918"/>
        <end position="936"/>
    </location>
</feature>
<dbReference type="CDD" id="cd03399">
    <property type="entry name" value="SPFH_flotillin"/>
    <property type="match status" value="1"/>
</dbReference>
<comment type="similarity">
    <text evidence="1 3">Belongs to the band 7/mec-2 family. Flotillin subfamily.</text>
</comment>
<reference evidence="7" key="1">
    <citation type="journal article" date="2008" name="Nature">
        <title>The amphioxus genome and the evolution of the chordate karyotype.</title>
        <authorList>
            <consortium name="US DOE Joint Genome Institute (JGI-PGF)"/>
            <person name="Putnam N.H."/>
            <person name="Butts T."/>
            <person name="Ferrier D.E.K."/>
            <person name="Furlong R.F."/>
            <person name="Hellsten U."/>
            <person name="Kawashima T."/>
            <person name="Robinson-Rechavi M."/>
            <person name="Shoguchi E."/>
            <person name="Terry A."/>
            <person name="Yu J.-K."/>
            <person name="Benito-Gutierrez E.L."/>
            <person name="Dubchak I."/>
            <person name="Garcia-Fernandez J."/>
            <person name="Gibson-Brown J.J."/>
            <person name="Grigoriev I.V."/>
            <person name="Horton A.C."/>
            <person name="de Jong P.J."/>
            <person name="Jurka J."/>
            <person name="Kapitonov V.V."/>
            <person name="Kohara Y."/>
            <person name="Kuroki Y."/>
            <person name="Lindquist E."/>
            <person name="Lucas S."/>
            <person name="Osoegawa K."/>
            <person name="Pennacchio L.A."/>
            <person name="Salamov A.A."/>
            <person name="Satou Y."/>
            <person name="Sauka-Spengler T."/>
            <person name="Schmutz J."/>
            <person name="Shin-I T."/>
            <person name="Toyoda A."/>
            <person name="Bronner-Fraser M."/>
            <person name="Fujiyama A."/>
            <person name="Holland L.Z."/>
            <person name="Holland P.W.H."/>
            <person name="Satoh N."/>
            <person name="Rokhsar D.S."/>
        </authorList>
    </citation>
    <scope>NUCLEOTIDE SEQUENCE [LARGE SCALE GENOMIC DNA]</scope>
    <source>
        <strain evidence="7">S238N-H82</strain>
        <tissue evidence="7">Testes</tissue>
    </source>
</reference>
<feature type="region of interest" description="Disordered" evidence="5">
    <location>
        <begin position="794"/>
        <end position="970"/>
    </location>
</feature>
<dbReference type="EMBL" id="GG666592">
    <property type="protein sequence ID" value="EEN51318.1"/>
    <property type="molecule type" value="Genomic_DNA"/>
</dbReference>
<dbReference type="eggNOG" id="KOG2668">
    <property type="taxonomic scope" value="Eukaryota"/>
</dbReference>
<feature type="domain" description="Band 7" evidence="6">
    <location>
        <begin position="126"/>
        <end position="316"/>
    </location>
</feature>
<comment type="subunit">
    <text evidence="3">Heterooligomeric complex.</text>
</comment>
<dbReference type="InParanoid" id="C3Z804"/>
<proteinExistence type="inferred from homology"/>
<feature type="compositionally biased region" description="Polar residues" evidence="5">
    <location>
        <begin position="937"/>
        <end position="959"/>
    </location>
</feature>
<dbReference type="Gene3D" id="3.30.479.30">
    <property type="entry name" value="Band 7 domain"/>
    <property type="match status" value="2"/>
</dbReference>
<feature type="compositionally biased region" description="Basic residues" evidence="5">
    <location>
        <begin position="506"/>
        <end position="526"/>
    </location>
</feature>
<feature type="compositionally biased region" description="Polar residues" evidence="5">
    <location>
        <begin position="572"/>
        <end position="587"/>
    </location>
</feature>
<feature type="region of interest" description="Disordered" evidence="5">
    <location>
        <begin position="701"/>
        <end position="744"/>
    </location>
</feature>
<dbReference type="PANTHER" id="PTHR13806:SF46">
    <property type="entry name" value="FLOTILLIN-1-RELATED"/>
    <property type="match status" value="1"/>
</dbReference>
<dbReference type="Pfam" id="PF15975">
    <property type="entry name" value="Flot"/>
    <property type="match status" value="1"/>
</dbReference>
<feature type="compositionally biased region" description="Basic and acidic residues" evidence="5">
    <location>
        <begin position="960"/>
        <end position="970"/>
    </location>
</feature>
<feature type="coiled-coil region" evidence="4">
    <location>
        <begin position="292"/>
        <end position="378"/>
    </location>
</feature>
<dbReference type="Pfam" id="PF01145">
    <property type="entry name" value="Band_7"/>
    <property type="match status" value="1"/>
</dbReference>
<organism>
    <name type="scientific">Branchiostoma floridae</name>
    <name type="common">Florida lancelet</name>
    <name type="synonym">Amphioxus</name>
    <dbReference type="NCBI Taxonomy" id="7739"/>
    <lineage>
        <taxon>Eukaryota</taxon>
        <taxon>Metazoa</taxon>
        <taxon>Chordata</taxon>
        <taxon>Cephalochordata</taxon>
        <taxon>Leptocardii</taxon>
        <taxon>Amphioxiformes</taxon>
        <taxon>Branchiostomatidae</taxon>
        <taxon>Branchiostoma</taxon>
    </lineage>
</organism>
<feature type="compositionally biased region" description="Low complexity" evidence="5">
    <location>
        <begin position="558"/>
        <end position="571"/>
    </location>
</feature>
<dbReference type="GO" id="GO:0005768">
    <property type="term" value="C:endosome"/>
    <property type="evidence" value="ECO:0007669"/>
    <property type="project" value="UniProtKB-SubCell"/>
</dbReference>
<protein>
    <recommendedName>
        <fullName evidence="3">Flotillin</fullName>
    </recommendedName>
</protein>
<dbReference type="PANTHER" id="PTHR13806">
    <property type="entry name" value="FLOTILLIN-RELATED"/>
    <property type="match status" value="1"/>
</dbReference>
<feature type="compositionally biased region" description="Basic and acidic residues" evidence="5">
    <location>
        <begin position="537"/>
        <end position="552"/>
    </location>
</feature>
<sequence length="970" mass="106909">MTYPIPCDLGPSLYADISTLSLPASISIAAKMSETNGEEDSYFFQVCGPNEALVVSGCCHARPLMVAGGRVFVIPCIQQLQRIPLNTLTLSIDSPTVYTLAGVPISVTGVAQVKIQGQNQEMLAAACQQFLGKSEEQIRRIALETLEGHQRAIMGTMTVEEIYQDRKKFAQAVFKVASTDFVNMGIIIVSYTLKDVRDEEEIYKDRKKFAKAVFEVASTDLVNMGISVVSYTLKDIRDEEEASAEEQRMKARFSNDTEIAAAQRDFELKKAAYDMETQTKKAEAELAYELQAAKTKQRIKEEQMQIKVVERTQQIQVQEQEIARRERELEAQIKRPAEAEKYRLETLAEANAKRVLMEAEAEAEAVRLKGEAEAYAIEAKAKAEAEQMAKKADAWRDYQEAAMVDMVLETLPKVVAEVAAPLSQTKKVTMVSSGKGELGAAKITGEVMDIVERLPQVVESMTGVDMSKNVPNLTKDTKASKKKTRPVHGQKEVASDESSSDEWRPYSRHRKRHKKKHTTSGRKKSTSRSTTSSSSFSERDERKHSAMKETKSPPHQITFTFSPSTPATPSTDQDNIDGNTSTNQISSHVELEETTSDDTKNQSELDTSSNIKPYAVWSDFCAKLDREFKEHRSRQDKLKAKLRYNADKTYKMYVAKKETTGSKETSTKEVKGFLGKTKSTVIEKNLPSSQSIPVEAKTNINPLEKSKGSGGLETTSQRRVDTKVAKRATMSRTTSQATSESGSVKRSALLMSALPKVSANSFSKHPPLSAAAKSWTSEHRRRLVVQWLKTLQKPANRTANKKSATSLTVPPLPQSALSDVSPPQHEPKYSISPHSDKGPESDKTTQQLAMGAADMAKNKAPGDKPVQHEGENADISDSVPKSPSSQCHCEAVSVIDKGTAGGVQSEDTLDTTTKPQHSVWSSDSESNSSSDNKVSDQQNTGNNESSNTTLEDANTQLTTTEEKGNDKKSK</sequence>
<evidence type="ECO:0000256" key="3">
    <source>
        <dbReference type="RuleBase" id="RU366054"/>
    </source>
</evidence>
<feature type="compositionally biased region" description="Polar residues" evidence="5">
    <location>
        <begin position="730"/>
        <end position="744"/>
    </location>
</feature>
<dbReference type="SUPFAM" id="SSF117892">
    <property type="entry name" value="Band 7/SPFH domain"/>
    <property type="match status" value="2"/>
</dbReference>